<gene>
    <name evidence="2" type="ORF">J2750_000024</name>
</gene>
<proteinExistence type="predicted"/>
<dbReference type="InterPro" id="IPR012437">
    <property type="entry name" value="DUF1638"/>
</dbReference>
<keyword evidence="3" id="KW-1185">Reference proteome</keyword>
<dbReference type="RefSeq" id="WP_309738803.1">
    <property type="nucleotide sequence ID" value="NZ_JAVDQI010000001.1"/>
</dbReference>
<evidence type="ECO:0000313" key="3">
    <source>
        <dbReference type="Proteomes" id="UP001185015"/>
    </source>
</evidence>
<protein>
    <recommendedName>
        <fullName evidence="1">DUF1638 domain-containing protein</fullName>
    </recommendedName>
</protein>
<dbReference type="Proteomes" id="UP001185015">
    <property type="component" value="Unassembled WGS sequence"/>
</dbReference>
<organism evidence="2 3">
    <name type="scientific">Methanococcoides alaskense</name>
    <dbReference type="NCBI Taxonomy" id="325778"/>
    <lineage>
        <taxon>Archaea</taxon>
        <taxon>Methanobacteriati</taxon>
        <taxon>Methanobacteriota</taxon>
        <taxon>Stenosarchaea group</taxon>
        <taxon>Methanomicrobia</taxon>
        <taxon>Methanosarcinales</taxon>
        <taxon>Methanosarcinaceae</taxon>
        <taxon>Methanococcoides</taxon>
    </lineage>
</organism>
<evidence type="ECO:0000313" key="2">
    <source>
        <dbReference type="EMBL" id="MDR6221592.1"/>
    </source>
</evidence>
<feature type="domain" description="DUF1638" evidence="1">
    <location>
        <begin position="78"/>
        <end position="253"/>
    </location>
</feature>
<reference evidence="2 3" key="1">
    <citation type="submission" date="2023-07" db="EMBL/GenBank/DDBJ databases">
        <title>Genomic Encyclopedia of Type Strains, Phase IV (KMG-IV): sequencing the most valuable type-strain genomes for metagenomic binning, comparative biology and taxonomic classification.</title>
        <authorList>
            <person name="Goeker M."/>
        </authorList>
    </citation>
    <scope>NUCLEOTIDE SEQUENCE [LARGE SCALE GENOMIC DNA]</scope>
    <source>
        <strain evidence="2 3">DSM 17273</strain>
    </source>
</reference>
<accession>A0AA90TX73</accession>
<dbReference type="Pfam" id="PF07796">
    <property type="entry name" value="DUF1638"/>
    <property type="match status" value="1"/>
</dbReference>
<comment type="caution">
    <text evidence="2">The sequence shown here is derived from an EMBL/GenBank/DDBJ whole genome shotgun (WGS) entry which is preliminary data.</text>
</comment>
<evidence type="ECO:0000259" key="1">
    <source>
        <dbReference type="Pfam" id="PF07796"/>
    </source>
</evidence>
<sequence>MAIMNITACRIFEDEVVNVIENDQNIDGVIVVENSDCCGIVQKLEDAGCSHKVLPLEKIPFKSGREDPNRFSVIVNMLELSFHGAPKTLKEEVYTNVKNMANYSDGILLFYGLCGNIFRKLEDDFESLSCPVYMLKEDSGEIVDDCIGAILGGRDTYYNLLTSFNGRRTLLMTPMWILNWREMFRYGGFTTDPDDIETTKFVLDSLGYKTIGKVNTGLSYMKDFENKVDEFAKTFGFDVIEIDGNQELIEKCYRQFKNEMLTHKDNMSFENLTYISKQMA</sequence>
<dbReference type="AlphaFoldDB" id="A0AA90TX73"/>
<dbReference type="EMBL" id="JAVDQI010000001">
    <property type="protein sequence ID" value="MDR6221592.1"/>
    <property type="molecule type" value="Genomic_DNA"/>
</dbReference>
<name>A0AA90TX73_9EURY</name>